<dbReference type="Gene3D" id="1.20.1540.10">
    <property type="entry name" value="Rhomboid-like"/>
    <property type="match status" value="1"/>
</dbReference>
<feature type="transmembrane region" description="Helical" evidence="7">
    <location>
        <begin position="51"/>
        <end position="77"/>
    </location>
</feature>
<comment type="subcellular location">
    <subcellularLocation>
        <location evidence="1">Membrane</location>
        <topology evidence="1">Multi-pass membrane protein</topology>
    </subcellularLocation>
</comment>
<evidence type="ECO:0000313" key="10">
    <source>
        <dbReference type="Proteomes" id="UP000529637"/>
    </source>
</evidence>
<dbReference type="Proteomes" id="UP000529637">
    <property type="component" value="Unassembled WGS sequence"/>
</dbReference>
<dbReference type="GO" id="GO:0006508">
    <property type="term" value="P:proteolysis"/>
    <property type="evidence" value="ECO:0007669"/>
    <property type="project" value="UniProtKB-KW"/>
</dbReference>
<dbReference type="InterPro" id="IPR035952">
    <property type="entry name" value="Rhomboid-like_sf"/>
</dbReference>
<evidence type="ECO:0000259" key="8">
    <source>
        <dbReference type="Pfam" id="PF01694"/>
    </source>
</evidence>
<organism evidence="9 10">
    <name type="scientific">Piscinibacter koreensis</name>
    <dbReference type="NCBI Taxonomy" id="2742824"/>
    <lineage>
        <taxon>Bacteria</taxon>
        <taxon>Pseudomonadati</taxon>
        <taxon>Pseudomonadota</taxon>
        <taxon>Betaproteobacteria</taxon>
        <taxon>Burkholderiales</taxon>
        <taxon>Sphaerotilaceae</taxon>
        <taxon>Piscinibacter</taxon>
    </lineage>
</organism>
<feature type="transmembrane region" description="Helical" evidence="7">
    <location>
        <begin position="141"/>
        <end position="165"/>
    </location>
</feature>
<dbReference type="PANTHER" id="PTHR43731:SF14">
    <property type="entry name" value="PRESENILIN-ASSOCIATED RHOMBOID-LIKE PROTEIN, MITOCHONDRIAL"/>
    <property type="match status" value="1"/>
</dbReference>
<keyword evidence="6 7" id="KW-0472">Membrane</keyword>
<feature type="transmembrane region" description="Helical" evidence="7">
    <location>
        <begin position="177"/>
        <end position="201"/>
    </location>
</feature>
<feature type="transmembrane region" description="Helical" evidence="7">
    <location>
        <begin position="89"/>
        <end position="108"/>
    </location>
</feature>
<dbReference type="InterPro" id="IPR050925">
    <property type="entry name" value="Rhomboid_protease_S54"/>
</dbReference>
<feature type="transmembrane region" description="Helical" evidence="7">
    <location>
        <begin position="12"/>
        <end position="30"/>
    </location>
</feature>
<name>A0A7Y6NML0_9BURK</name>
<dbReference type="EMBL" id="JABWMJ010000003">
    <property type="protein sequence ID" value="NUZ05849.1"/>
    <property type="molecule type" value="Genomic_DNA"/>
</dbReference>
<evidence type="ECO:0000256" key="2">
    <source>
        <dbReference type="ARBA" id="ARBA00009045"/>
    </source>
</evidence>
<evidence type="ECO:0000256" key="5">
    <source>
        <dbReference type="ARBA" id="ARBA00022989"/>
    </source>
</evidence>
<comment type="similarity">
    <text evidence="2">Belongs to the peptidase S54 family.</text>
</comment>
<dbReference type="PANTHER" id="PTHR43731">
    <property type="entry name" value="RHOMBOID PROTEASE"/>
    <property type="match status" value="1"/>
</dbReference>
<accession>A0A7Y6NML0</accession>
<feature type="domain" description="Peptidase S54 rhomboid" evidence="8">
    <location>
        <begin position="49"/>
        <end position="190"/>
    </location>
</feature>
<evidence type="ECO:0000256" key="3">
    <source>
        <dbReference type="ARBA" id="ARBA00022692"/>
    </source>
</evidence>
<dbReference type="SUPFAM" id="SSF144091">
    <property type="entry name" value="Rhomboid-like"/>
    <property type="match status" value="1"/>
</dbReference>
<evidence type="ECO:0000313" key="9">
    <source>
        <dbReference type="EMBL" id="NUZ05849.1"/>
    </source>
</evidence>
<keyword evidence="3 7" id="KW-0812">Transmembrane</keyword>
<dbReference type="InterPro" id="IPR022764">
    <property type="entry name" value="Peptidase_S54_rhomboid_dom"/>
</dbReference>
<protein>
    <submittedName>
        <fullName evidence="9">Rhomboid family intramembrane serine protease</fullName>
    </submittedName>
</protein>
<reference evidence="9 10" key="1">
    <citation type="submission" date="2020-06" db="EMBL/GenBank/DDBJ databases">
        <title>Schlegella sp. ID0723 isolated from air conditioner.</title>
        <authorList>
            <person name="Kim D.Y."/>
            <person name="Kim D.-U."/>
        </authorList>
    </citation>
    <scope>NUCLEOTIDE SEQUENCE [LARGE SCALE GENOMIC DNA]</scope>
    <source>
        <strain evidence="9 10">ID0723</strain>
    </source>
</reference>
<dbReference type="Pfam" id="PF01694">
    <property type="entry name" value="Rhomboid"/>
    <property type="match status" value="1"/>
</dbReference>
<proteinExistence type="inferred from homology"/>
<gene>
    <name evidence="9" type="ORF">HQN59_08735</name>
</gene>
<sequence>MDPLIALTRGAPMSALLLALILAGSLYALARPALLERHLFRPYWLVRRREYHTAITSGFLHADLAHLLFNSFTFWAFGFGLERRIGSAPFLALYALGLLVSDLGTWVAHRHEPEYRSLGASGAILAVLFASILYFPASSLYIVPIPVPIPAPLFAVGYLAYTIWASRQARGRINHDAHLAGALTGIAFVALADPAILAAAFRHFLG</sequence>
<keyword evidence="4" id="KW-0378">Hydrolase</keyword>
<keyword evidence="5 7" id="KW-1133">Transmembrane helix</keyword>
<dbReference type="GO" id="GO:0016020">
    <property type="term" value="C:membrane"/>
    <property type="evidence" value="ECO:0007669"/>
    <property type="project" value="UniProtKB-SubCell"/>
</dbReference>
<dbReference type="AlphaFoldDB" id="A0A7Y6NML0"/>
<evidence type="ECO:0000256" key="6">
    <source>
        <dbReference type="ARBA" id="ARBA00023136"/>
    </source>
</evidence>
<feature type="transmembrane region" description="Helical" evidence="7">
    <location>
        <begin position="115"/>
        <end position="135"/>
    </location>
</feature>
<evidence type="ECO:0000256" key="1">
    <source>
        <dbReference type="ARBA" id="ARBA00004141"/>
    </source>
</evidence>
<keyword evidence="10" id="KW-1185">Reference proteome</keyword>
<dbReference type="RefSeq" id="WP_176068175.1">
    <property type="nucleotide sequence ID" value="NZ_JABWMJ010000003.1"/>
</dbReference>
<keyword evidence="9" id="KW-0645">Protease</keyword>
<evidence type="ECO:0000256" key="4">
    <source>
        <dbReference type="ARBA" id="ARBA00022801"/>
    </source>
</evidence>
<dbReference type="GO" id="GO:0004252">
    <property type="term" value="F:serine-type endopeptidase activity"/>
    <property type="evidence" value="ECO:0007669"/>
    <property type="project" value="InterPro"/>
</dbReference>
<evidence type="ECO:0000256" key="7">
    <source>
        <dbReference type="SAM" id="Phobius"/>
    </source>
</evidence>
<comment type="caution">
    <text evidence="9">The sequence shown here is derived from an EMBL/GenBank/DDBJ whole genome shotgun (WGS) entry which is preliminary data.</text>
</comment>